<proteinExistence type="predicted"/>
<dbReference type="AlphaFoldDB" id="A0A3J2D9B1"/>
<organism evidence="2">
    <name type="scientific">Salmonella enterica</name>
    <name type="common">Salmonella choleraesuis</name>
    <dbReference type="NCBI Taxonomy" id="28901"/>
    <lineage>
        <taxon>Bacteria</taxon>
        <taxon>Pseudomonadati</taxon>
        <taxon>Pseudomonadota</taxon>
        <taxon>Gammaproteobacteria</taxon>
        <taxon>Enterobacterales</taxon>
        <taxon>Enterobacteriaceae</taxon>
        <taxon>Salmonella</taxon>
    </lineage>
</organism>
<dbReference type="EMBL" id="RNUA01000013">
    <property type="protein sequence ID" value="MHS97438.1"/>
    <property type="molecule type" value="Genomic_DNA"/>
</dbReference>
<name>A0A3J2D9B1_SALER</name>
<reference evidence="2" key="1">
    <citation type="submission" date="2018-11" db="EMBL/GenBank/DDBJ databases">
        <authorList>
            <consortium name="PulseNet: The National Subtyping Network for Foodborne Disease Surveillance"/>
            <person name="Tarr C.L."/>
            <person name="Trees E."/>
            <person name="Katz L.S."/>
            <person name="Carleton-Romer H.A."/>
            <person name="Stroika S."/>
            <person name="Kucerova Z."/>
            <person name="Roache K.F."/>
            <person name="Sabol A.L."/>
            <person name="Besser J."/>
            <person name="Gerner-Smidt P."/>
        </authorList>
    </citation>
    <scope>NUCLEOTIDE SEQUENCE [LARGE SCALE GENOMIC DNA]</scope>
    <source>
        <strain evidence="1">08-0470</strain>
        <strain evidence="2">PNUSAS059687</strain>
    </source>
</reference>
<sequence length="64" mass="7670">MFTDWHLFKKGYQRKITTFMGRWIKYSVWINPEALLPVSPRLCLKRRRPDLHKCHPAVIIGCCL</sequence>
<gene>
    <name evidence="1" type="ORF">CBX34_00630</name>
    <name evidence="2" type="ORF">EEN88_06020</name>
</gene>
<protein>
    <submittedName>
        <fullName evidence="2">Uncharacterized protein</fullName>
    </submittedName>
</protein>
<accession>A0A3J2D9B1</accession>
<comment type="caution">
    <text evidence="2">The sequence shown here is derived from an EMBL/GenBank/DDBJ whole genome shotgun (WGS) entry which is preliminary data.</text>
</comment>
<dbReference type="Proteomes" id="UP000839513">
    <property type="component" value="Unassembled WGS sequence"/>
</dbReference>
<evidence type="ECO:0000313" key="2">
    <source>
        <dbReference type="EMBL" id="MHS97438.1"/>
    </source>
</evidence>
<evidence type="ECO:0000313" key="1">
    <source>
        <dbReference type="EMBL" id="EBS6846272.1"/>
    </source>
</evidence>
<dbReference type="EMBL" id="AAGWGZ010000001">
    <property type="protein sequence ID" value="EBS6846272.1"/>
    <property type="molecule type" value="Genomic_DNA"/>
</dbReference>